<evidence type="ECO:0000256" key="2">
    <source>
        <dbReference type="ARBA" id="ARBA00024438"/>
    </source>
</evidence>
<comment type="similarity">
    <text evidence="1">Belongs to the zinc-associated anti-sigma factor (ZAS) superfamily. Anti-sigma-W factor family.</text>
</comment>
<sequence length="216" mass="24486">MNCPREIVEYMHKYLDHEITRDEEKKLRDHLVKCEGCQHHFHELKRTTTLVQSISNVQAPTNFASKVMNSLPKEKKTISYKRWFKAHPVFTAAAIFFVLMLSSIVSLWNQGDQLVVSNQEHIVFEDNVVIVPEGKVISGDLVVKNGDLRIEGKVEGDVILINGKLLNDSFEDGDKLKASAGEVTGEIEVVNQVFEWAWYHVKKTVGKVVSFSGSVF</sequence>
<dbReference type="AlphaFoldDB" id="A0A841Q6M5"/>
<evidence type="ECO:0000259" key="4">
    <source>
        <dbReference type="Pfam" id="PF13490"/>
    </source>
</evidence>
<dbReference type="Gene3D" id="1.10.10.1320">
    <property type="entry name" value="Anti-sigma factor, zinc-finger domain"/>
    <property type="match status" value="1"/>
</dbReference>
<dbReference type="Pfam" id="PF13490">
    <property type="entry name" value="zf-HC2"/>
    <property type="match status" value="1"/>
</dbReference>
<keyword evidence="3" id="KW-1133">Transmembrane helix</keyword>
<protein>
    <recommendedName>
        <fullName evidence="2">Anti-sigma-W factor RsiW</fullName>
    </recommendedName>
</protein>
<feature type="domain" description="Putative zinc-finger" evidence="4">
    <location>
        <begin position="3"/>
        <end position="38"/>
    </location>
</feature>
<evidence type="ECO:0000256" key="1">
    <source>
        <dbReference type="ARBA" id="ARBA00024353"/>
    </source>
</evidence>
<organism evidence="5 6">
    <name type="scientific">Salirhabdus euzebyi</name>
    <dbReference type="NCBI Taxonomy" id="394506"/>
    <lineage>
        <taxon>Bacteria</taxon>
        <taxon>Bacillati</taxon>
        <taxon>Bacillota</taxon>
        <taxon>Bacilli</taxon>
        <taxon>Bacillales</taxon>
        <taxon>Bacillaceae</taxon>
        <taxon>Salirhabdus</taxon>
    </lineage>
</organism>
<evidence type="ECO:0000313" key="6">
    <source>
        <dbReference type="Proteomes" id="UP000581688"/>
    </source>
</evidence>
<proteinExistence type="inferred from homology"/>
<dbReference type="EMBL" id="JACHGH010000007">
    <property type="protein sequence ID" value="MBB6454004.1"/>
    <property type="molecule type" value="Genomic_DNA"/>
</dbReference>
<keyword evidence="3" id="KW-0472">Membrane</keyword>
<evidence type="ECO:0000313" key="5">
    <source>
        <dbReference type="EMBL" id="MBB6454004.1"/>
    </source>
</evidence>
<name>A0A841Q6M5_9BACI</name>
<dbReference type="RefSeq" id="WP_174496887.1">
    <property type="nucleotide sequence ID" value="NZ_CADDWK010000009.1"/>
</dbReference>
<accession>A0A841Q6M5</accession>
<keyword evidence="3" id="KW-0812">Transmembrane</keyword>
<keyword evidence="6" id="KW-1185">Reference proteome</keyword>
<comment type="caution">
    <text evidence="5">The sequence shown here is derived from an EMBL/GenBank/DDBJ whole genome shotgun (WGS) entry which is preliminary data.</text>
</comment>
<gene>
    <name evidence="5" type="ORF">HNQ94_002455</name>
</gene>
<dbReference type="Proteomes" id="UP000581688">
    <property type="component" value="Unassembled WGS sequence"/>
</dbReference>
<dbReference type="InterPro" id="IPR027383">
    <property type="entry name" value="Znf_put"/>
</dbReference>
<dbReference type="InterPro" id="IPR041916">
    <property type="entry name" value="Anti_sigma_zinc_sf"/>
</dbReference>
<feature type="transmembrane region" description="Helical" evidence="3">
    <location>
        <begin position="89"/>
        <end position="108"/>
    </location>
</feature>
<evidence type="ECO:0000256" key="3">
    <source>
        <dbReference type="SAM" id="Phobius"/>
    </source>
</evidence>
<reference evidence="5 6" key="1">
    <citation type="submission" date="2020-08" db="EMBL/GenBank/DDBJ databases">
        <title>Genomic Encyclopedia of Type Strains, Phase IV (KMG-IV): sequencing the most valuable type-strain genomes for metagenomic binning, comparative biology and taxonomic classification.</title>
        <authorList>
            <person name="Goeker M."/>
        </authorList>
    </citation>
    <scope>NUCLEOTIDE SEQUENCE [LARGE SCALE GENOMIC DNA]</scope>
    <source>
        <strain evidence="5 6">DSM 19612</strain>
    </source>
</reference>